<organism evidence="1 2">
    <name type="scientific">Coprococcus catus</name>
    <dbReference type="NCBI Taxonomy" id="116085"/>
    <lineage>
        <taxon>Bacteria</taxon>
        <taxon>Bacillati</taxon>
        <taxon>Bacillota</taxon>
        <taxon>Clostridia</taxon>
        <taxon>Lachnospirales</taxon>
        <taxon>Lachnospiraceae</taxon>
        <taxon>Coprococcus</taxon>
    </lineage>
</organism>
<sequence length="84" mass="9990">MLDQQVLEDIYTIAEKVGTHQMLTEQEQAMYDDILEDAGYYQVFCLYTAMIDFPTFYEQSVSGEKQKAKEWQSEKIREIEKHKN</sequence>
<dbReference type="EMBL" id="QVEP01000076">
    <property type="protein sequence ID" value="RGB72423.1"/>
    <property type="molecule type" value="Genomic_DNA"/>
</dbReference>
<evidence type="ECO:0000313" key="1">
    <source>
        <dbReference type="EMBL" id="RGB72423.1"/>
    </source>
</evidence>
<reference evidence="1 2" key="1">
    <citation type="submission" date="2018-08" db="EMBL/GenBank/DDBJ databases">
        <title>A genome reference for cultivated species of the human gut microbiota.</title>
        <authorList>
            <person name="Zou Y."/>
            <person name="Xue W."/>
            <person name="Luo G."/>
        </authorList>
    </citation>
    <scope>NUCLEOTIDE SEQUENCE [LARGE SCALE GENOMIC DNA]</scope>
    <source>
        <strain evidence="1 2">AF45-17</strain>
    </source>
</reference>
<name>A0A3E2TDM4_9FIRM</name>
<proteinExistence type="predicted"/>
<gene>
    <name evidence="1" type="ORF">DW070_16490</name>
</gene>
<evidence type="ECO:0000313" key="2">
    <source>
        <dbReference type="Proteomes" id="UP000260773"/>
    </source>
</evidence>
<accession>A0A3E2TDM4</accession>
<dbReference type="AlphaFoldDB" id="A0A3E2TDM4"/>
<dbReference type="RefSeq" id="WP_015513164.1">
    <property type="nucleotide sequence ID" value="NZ_JAQCWV010000011.1"/>
</dbReference>
<comment type="caution">
    <text evidence="1">The sequence shown here is derived from an EMBL/GenBank/DDBJ whole genome shotgun (WGS) entry which is preliminary data.</text>
</comment>
<protein>
    <submittedName>
        <fullName evidence="1">Uncharacterized protein</fullName>
    </submittedName>
</protein>
<dbReference type="Proteomes" id="UP000260773">
    <property type="component" value="Unassembled WGS sequence"/>
</dbReference>